<name>A0ABM7VUP8_9ENTR</name>
<evidence type="ECO:0000256" key="1">
    <source>
        <dbReference type="ARBA" id="ARBA00022801"/>
    </source>
</evidence>
<dbReference type="Proteomes" id="UP001320460">
    <property type="component" value="Chromosome"/>
</dbReference>
<dbReference type="InterPro" id="IPR050261">
    <property type="entry name" value="FrsA_esterase"/>
</dbReference>
<dbReference type="Gene3D" id="3.40.50.1820">
    <property type="entry name" value="alpha/beta hydrolase"/>
    <property type="match status" value="1"/>
</dbReference>
<gene>
    <name evidence="2" type="ORF">PDTA9734_23610</name>
</gene>
<dbReference type="Gene3D" id="1.20.1440.110">
    <property type="entry name" value="acylaminoacyl peptidase"/>
    <property type="match status" value="1"/>
</dbReference>
<sequence length="392" mass="42722">MTEQNCTLRGDYSTARLTQRYRFADPNMDLFFLGALGWGPTGGLSVGEAFHIASHIEDGNPDTWTQAFERQGEVLAAQAERWAGQGVMRAAGETRLKAFACYRSAWQFVLPGAYFSALFRKGQELFDQAMQELGLPTTRFEVAYSGGKLPGHFFPANDQAAPTILIIGGADTCHEDRFLSQGRYYLERGYAVALVDLPGQGLVAEQNLYWEAEIERPIGAVIDTLVARFGVNTQKLAMLGMSLGGYFACRAAAEEPRLAAIVATPALSCPEELFLAAAGATKKETHTPSDAAHRNMQVLLWKAGVDNLTALADKWQSATAAPAKVNVPFLTVVGGQEGAVWKQQSIEWHNAIPSANKRLTMLDAETGADAHCQGNNPLRLVQEVDAWLREVL</sequence>
<dbReference type="RefSeq" id="WP_125124521.1">
    <property type="nucleotide sequence ID" value="NZ_AP025334.1"/>
</dbReference>
<dbReference type="GO" id="GO:0016787">
    <property type="term" value="F:hydrolase activity"/>
    <property type="evidence" value="ECO:0007669"/>
    <property type="project" value="UniProtKB-KW"/>
</dbReference>
<dbReference type="PANTHER" id="PTHR22946">
    <property type="entry name" value="DIENELACTONE HYDROLASE DOMAIN-CONTAINING PROTEIN-RELATED"/>
    <property type="match status" value="1"/>
</dbReference>
<dbReference type="InterPro" id="IPR029058">
    <property type="entry name" value="AB_hydrolase_fold"/>
</dbReference>
<protein>
    <submittedName>
        <fullName evidence="2">Alpha/beta hydrolase</fullName>
    </submittedName>
</protein>
<proteinExistence type="predicted"/>
<dbReference type="InterPro" id="IPR010520">
    <property type="entry name" value="FrsA-like"/>
</dbReference>
<dbReference type="SUPFAM" id="SSF53474">
    <property type="entry name" value="alpha/beta-Hydrolases"/>
    <property type="match status" value="1"/>
</dbReference>
<dbReference type="EMBL" id="AP025334">
    <property type="protein sequence ID" value="BDD50874.1"/>
    <property type="molecule type" value="Genomic_DNA"/>
</dbReference>
<keyword evidence="3" id="KW-1185">Reference proteome</keyword>
<keyword evidence="1 2" id="KW-0378">Hydrolase</keyword>
<organism evidence="2 3">
    <name type="scientific">Phytobacter diazotrophicus</name>
    <dbReference type="NCBI Taxonomy" id="395631"/>
    <lineage>
        <taxon>Bacteria</taxon>
        <taxon>Pseudomonadati</taxon>
        <taxon>Pseudomonadota</taxon>
        <taxon>Gammaproteobacteria</taxon>
        <taxon>Enterobacterales</taxon>
        <taxon>Enterobacteriaceae</taxon>
        <taxon>Phytobacter</taxon>
    </lineage>
</organism>
<accession>A0ABM7VUP8</accession>
<evidence type="ECO:0000313" key="3">
    <source>
        <dbReference type="Proteomes" id="UP001320460"/>
    </source>
</evidence>
<reference evidence="2 3" key="1">
    <citation type="submission" date="2021-12" db="EMBL/GenBank/DDBJ databases">
        <title>Complete genome sequence of Phytobacter diazotrophicus TA9734.</title>
        <authorList>
            <person name="Kubota H."/>
            <person name="Nakayama Y."/>
            <person name="Ariyoshi T."/>
        </authorList>
    </citation>
    <scope>NUCLEOTIDE SEQUENCE [LARGE SCALE GENOMIC DNA]</scope>
    <source>
        <strain evidence="2 3">TA9734</strain>
    </source>
</reference>
<dbReference type="Pfam" id="PF06500">
    <property type="entry name" value="FrsA-like"/>
    <property type="match status" value="1"/>
</dbReference>
<evidence type="ECO:0000313" key="2">
    <source>
        <dbReference type="EMBL" id="BDD50874.1"/>
    </source>
</evidence>
<dbReference type="PANTHER" id="PTHR22946:SF12">
    <property type="entry name" value="CONIDIAL PIGMENT BIOSYNTHESIS PROTEIN AYG1 (AFU_ORTHOLOGUE AFUA_2G17550)"/>
    <property type="match status" value="1"/>
</dbReference>